<dbReference type="Proteomes" id="UP001066276">
    <property type="component" value="Chromosome 7"/>
</dbReference>
<gene>
    <name evidence="3" type="ORF">NDU88_006778</name>
</gene>
<dbReference type="GO" id="GO:0008047">
    <property type="term" value="F:enzyme activator activity"/>
    <property type="evidence" value="ECO:0007669"/>
    <property type="project" value="InterPro"/>
</dbReference>
<dbReference type="GO" id="GO:0009898">
    <property type="term" value="C:cytoplasmic side of plasma membrane"/>
    <property type="evidence" value="ECO:0007669"/>
    <property type="project" value="TreeGrafter"/>
</dbReference>
<evidence type="ECO:0000259" key="2">
    <source>
        <dbReference type="SMART" id="SM00737"/>
    </source>
</evidence>
<dbReference type="InterPro" id="IPR028996">
    <property type="entry name" value="GM2-AP"/>
</dbReference>
<keyword evidence="1" id="KW-0732">Signal</keyword>
<reference evidence="3" key="1">
    <citation type="journal article" date="2022" name="bioRxiv">
        <title>Sequencing and chromosome-scale assembly of the giantPleurodeles waltlgenome.</title>
        <authorList>
            <person name="Brown T."/>
            <person name="Elewa A."/>
            <person name="Iarovenko S."/>
            <person name="Subramanian E."/>
            <person name="Araus A.J."/>
            <person name="Petzold A."/>
            <person name="Susuki M."/>
            <person name="Suzuki K.-i.T."/>
            <person name="Hayashi T."/>
            <person name="Toyoda A."/>
            <person name="Oliveira C."/>
            <person name="Osipova E."/>
            <person name="Leigh N.D."/>
            <person name="Simon A."/>
            <person name="Yun M.H."/>
        </authorList>
    </citation>
    <scope>NUCLEOTIDE SEQUENCE</scope>
    <source>
        <strain evidence="3">20211129_DDA</strain>
        <tissue evidence="3">Liver</tissue>
    </source>
</reference>
<dbReference type="EMBL" id="JANPWB010000011">
    <property type="protein sequence ID" value="KAJ1128399.1"/>
    <property type="molecule type" value="Genomic_DNA"/>
</dbReference>
<dbReference type="InterPro" id="IPR036846">
    <property type="entry name" value="GM2-AP_sf"/>
</dbReference>
<dbReference type="Gene3D" id="2.70.220.10">
    <property type="entry name" value="Ganglioside GM2 activator"/>
    <property type="match status" value="1"/>
</dbReference>
<dbReference type="PANTHER" id="PTHR17357:SF0">
    <property type="entry name" value="GANGLIOSIDE GM2 ACTIVATOR"/>
    <property type="match status" value="1"/>
</dbReference>
<dbReference type="PANTHER" id="PTHR17357">
    <property type="entry name" value="GM2 GANGLIOSIDE ACTIVATOR PROTEIN"/>
    <property type="match status" value="1"/>
</dbReference>
<accession>A0AAV7PKM4</accession>
<dbReference type="GO" id="GO:0005319">
    <property type="term" value="F:lipid transporter activity"/>
    <property type="evidence" value="ECO:0007669"/>
    <property type="project" value="TreeGrafter"/>
</dbReference>
<evidence type="ECO:0000313" key="4">
    <source>
        <dbReference type="Proteomes" id="UP001066276"/>
    </source>
</evidence>
<evidence type="ECO:0000256" key="1">
    <source>
        <dbReference type="ARBA" id="ARBA00022729"/>
    </source>
</evidence>
<name>A0AAV7PKM4_PLEWA</name>
<dbReference type="InterPro" id="IPR003172">
    <property type="entry name" value="ML_dom"/>
</dbReference>
<organism evidence="3 4">
    <name type="scientific">Pleurodeles waltl</name>
    <name type="common">Iberian ribbed newt</name>
    <dbReference type="NCBI Taxonomy" id="8319"/>
    <lineage>
        <taxon>Eukaryota</taxon>
        <taxon>Metazoa</taxon>
        <taxon>Chordata</taxon>
        <taxon>Craniata</taxon>
        <taxon>Vertebrata</taxon>
        <taxon>Euteleostomi</taxon>
        <taxon>Amphibia</taxon>
        <taxon>Batrachia</taxon>
        <taxon>Caudata</taxon>
        <taxon>Salamandroidea</taxon>
        <taxon>Salamandridae</taxon>
        <taxon>Pleurodelinae</taxon>
        <taxon>Pleurodeles</taxon>
    </lineage>
</organism>
<proteinExistence type="predicted"/>
<dbReference type="SMART" id="SM00737">
    <property type="entry name" value="ML"/>
    <property type="match status" value="1"/>
</dbReference>
<dbReference type="SUPFAM" id="SSF63707">
    <property type="entry name" value="Ganglioside M2 (gm2) activator"/>
    <property type="match status" value="1"/>
</dbReference>
<dbReference type="Pfam" id="PF02221">
    <property type="entry name" value="E1_DerP2_DerF2"/>
    <property type="match status" value="1"/>
</dbReference>
<evidence type="ECO:0000313" key="3">
    <source>
        <dbReference type="EMBL" id="KAJ1128399.1"/>
    </source>
</evidence>
<feature type="domain" description="MD-2-related lipid-recognition" evidence="2">
    <location>
        <begin position="11"/>
        <end position="162"/>
    </location>
</feature>
<protein>
    <recommendedName>
        <fullName evidence="2">MD-2-related lipid-recognition domain-containing protein</fullName>
    </recommendedName>
</protein>
<sequence>MRLSQISRFSWSQCDDLPHKGKVESLSISPDPIVIPGDLTVAVECSTSISLDSPLTLALTIEKKILDIWIKIPCVNNLGSCAYDFCETLDQWFPAGTTCPEPLHTYGIPCHCPFKAGTYSLPSSIFSIPDVSLPSWLEDGDYRVKGVLNNADGEVGCANLELSLKSQSESWWK</sequence>
<dbReference type="AlphaFoldDB" id="A0AAV7PKM4"/>
<keyword evidence="4" id="KW-1185">Reference proteome</keyword>
<dbReference type="GO" id="GO:0006689">
    <property type="term" value="P:ganglioside catabolic process"/>
    <property type="evidence" value="ECO:0007669"/>
    <property type="project" value="InterPro"/>
</dbReference>
<comment type="caution">
    <text evidence="3">The sequence shown here is derived from an EMBL/GenBank/DDBJ whole genome shotgun (WGS) entry which is preliminary data.</text>
</comment>